<evidence type="ECO:0000313" key="3">
    <source>
        <dbReference type="Proteomes" id="UP001523369"/>
    </source>
</evidence>
<dbReference type="Pfam" id="PF13224">
    <property type="entry name" value="DUF4032"/>
    <property type="match status" value="1"/>
</dbReference>
<name>A0ABT1DU87_9ACTN</name>
<keyword evidence="3" id="KW-1185">Reference proteome</keyword>
<feature type="domain" description="DUF4032" evidence="1">
    <location>
        <begin position="226"/>
        <end position="384"/>
    </location>
</feature>
<accession>A0ABT1DU87</accession>
<sequence length="406" mass="46247">MRITSAVVDPALLDLPWDIPLEEWPAEHLVALPQGISRHIVRFVKLNDVVYALKETRERIAEKEYDLLRALERIDFPAVEAVGMVNDRLDKAGEPLETVLITRHLQFSLPYRALFSHTLRPDTLNRLLDALAALIVRMHLTGFSWGDCSLSNTLFRRDAGAFAAYLVDAETGNLYPRLSEGQRSEDIEILRLNIFGELLDLEAAELLHESIDPEAVVDDIVARYERLWHEVTYEQEVPRDARHDIERRIRRLNELGFDVAEVDMSTVDKGYRIRPKVVDAGYHTRRLLRLTGLDAEENQARQLLNDLDTYRAESLLTDEQQAAHRWLTEVFEPVVRAVPASLRRKLEPQEIFTQVIQHKWLLSERAKRDVGMAAAVQSYLTDVLAKKPDEQAVLGVEVGSLAGGGL</sequence>
<dbReference type="EMBL" id="JAMYJR010000031">
    <property type="protein sequence ID" value="MCO8274388.1"/>
    <property type="molecule type" value="Genomic_DNA"/>
</dbReference>
<dbReference type="RefSeq" id="WP_253240466.1">
    <property type="nucleotide sequence ID" value="NZ_JAMYJR010000031.1"/>
</dbReference>
<evidence type="ECO:0000313" key="2">
    <source>
        <dbReference type="EMBL" id="MCO8274388.1"/>
    </source>
</evidence>
<dbReference type="InterPro" id="IPR025111">
    <property type="entry name" value="DUF4032"/>
</dbReference>
<reference evidence="2 3" key="1">
    <citation type="submission" date="2022-06" db="EMBL/GenBank/DDBJ databases">
        <title>New Species of the Genus Actinoplanes, ActinopZanes ferrugineus.</title>
        <authorList>
            <person name="Ding P."/>
        </authorList>
    </citation>
    <scope>NUCLEOTIDE SEQUENCE [LARGE SCALE GENOMIC DNA]</scope>
    <source>
        <strain evidence="2 3">TRM88003</strain>
    </source>
</reference>
<protein>
    <submittedName>
        <fullName evidence="2">DUF4032 domain-containing protein</fullName>
    </submittedName>
</protein>
<dbReference type="SUPFAM" id="SSF56112">
    <property type="entry name" value="Protein kinase-like (PK-like)"/>
    <property type="match status" value="1"/>
</dbReference>
<proteinExistence type="predicted"/>
<organism evidence="2 3">
    <name type="scientific">Paractinoplanes aksuensis</name>
    <dbReference type="NCBI Taxonomy" id="2939490"/>
    <lineage>
        <taxon>Bacteria</taxon>
        <taxon>Bacillati</taxon>
        <taxon>Actinomycetota</taxon>
        <taxon>Actinomycetes</taxon>
        <taxon>Micromonosporales</taxon>
        <taxon>Micromonosporaceae</taxon>
        <taxon>Paractinoplanes</taxon>
    </lineage>
</organism>
<gene>
    <name evidence="2" type="ORF">M1L60_27690</name>
</gene>
<dbReference type="InterPro" id="IPR011009">
    <property type="entry name" value="Kinase-like_dom_sf"/>
</dbReference>
<dbReference type="Proteomes" id="UP001523369">
    <property type="component" value="Unassembled WGS sequence"/>
</dbReference>
<dbReference type="Pfam" id="PF06293">
    <property type="entry name" value="Kdo"/>
    <property type="match status" value="1"/>
</dbReference>
<evidence type="ECO:0000259" key="1">
    <source>
        <dbReference type="Pfam" id="PF13224"/>
    </source>
</evidence>
<comment type="caution">
    <text evidence="2">The sequence shown here is derived from an EMBL/GenBank/DDBJ whole genome shotgun (WGS) entry which is preliminary data.</text>
</comment>